<gene>
    <name evidence="2" type="ORF">HYPSUDRAFT_122059</name>
</gene>
<dbReference type="InterPro" id="IPR023780">
    <property type="entry name" value="Chromo_domain"/>
</dbReference>
<evidence type="ECO:0000259" key="1">
    <source>
        <dbReference type="PROSITE" id="PS50013"/>
    </source>
</evidence>
<dbReference type="AlphaFoldDB" id="A0A0D2P2C0"/>
<name>A0A0D2P2C0_HYPSF</name>
<dbReference type="OrthoDB" id="2447764at2759"/>
<keyword evidence="3" id="KW-1185">Reference proteome</keyword>
<evidence type="ECO:0000313" key="2">
    <source>
        <dbReference type="EMBL" id="KJA22876.1"/>
    </source>
</evidence>
<dbReference type="Proteomes" id="UP000054270">
    <property type="component" value="Unassembled WGS sequence"/>
</dbReference>
<dbReference type="InterPro" id="IPR016197">
    <property type="entry name" value="Chromo-like_dom_sf"/>
</dbReference>
<protein>
    <recommendedName>
        <fullName evidence="1">Chromo domain-containing protein</fullName>
    </recommendedName>
</protein>
<reference evidence="3" key="1">
    <citation type="submission" date="2014-04" db="EMBL/GenBank/DDBJ databases">
        <title>Evolutionary Origins and Diversification of the Mycorrhizal Mutualists.</title>
        <authorList>
            <consortium name="DOE Joint Genome Institute"/>
            <consortium name="Mycorrhizal Genomics Consortium"/>
            <person name="Kohler A."/>
            <person name="Kuo A."/>
            <person name="Nagy L.G."/>
            <person name="Floudas D."/>
            <person name="Copeland A."/>
            <person name="Barry K.W."/>
            <person name="Cichocki N."/>
            <person name="Veneault-Fourrey C."/>
            <person name="LaButti K."/>
            <person name="Lindquist E.A."/>
            <person name="Lipzen A."/>
            <person name="Lundell T."/>
            <person name="Morin E."/>
            <person name="Murat C."/>
            <person name="Riley R."/>
            <person name="Ohm R."/>
            <person name="Sun H."/>
            <person name="Tunlid A."/>
            <person name="Henrissat B."/>
            <person name="Grigoriev I.V."/>
            <person name="Hibbett D.S."/>
            <person name="Martin F."/>
        </authorList>
    </citation>
    <scope>NUCLEOTIDE SEQUENCE [LARGE SCALE GENOMIC DNA]</scope>
    <source>
        <strain evidence="3">FD-334 SS-4</strain>
    </source>
</reference>
<dbReference type="Gene3D" id="2.40.50.40">
    <property type="match status" value="1"/>
</dbReference>
<dbReference type="PROSITE" id="PS50013">
    <property type="entry name" value="CHROMO_2"/>
    <property type="match status" value="1"/>
</dbReference>
<sequence>VVYRLRLPDTYPMHSEYEVEAILGHKLSARSTGNRRMYLVRWAGYGPTDDSWISEYDLRNAPELKREYL</sequence>
<dbReference type="EMBL" id="KN817546">
    <property type="protein sequence ID" value="KJA22876.1"/>
    <property type="molecule type" value="Genomic_DNA"/>
</dbReference>
<feature type="domain" description="Chromo" evidence="1">
    <location>
        <begin position="17"/>
        <end position="69"/>
    </location>
</feature>
<accession>A0A0D2P2C0</accession>
<dbReference type="OMA" id="VEDIIAW"/>
<dbReference type="SMART" id="SM00298">
    <property type="entry name" value="CHROMO"/>
    <property type="match status" value="1"/>
</dbReference>
<dbReference type="Pfam" id="PF00385">
    <property type="entry name" value="Chromo"/>
    <property type="match status" value="1"/>
</dbReference>
<dbReference type="GO" id="GO:0006338">
    <property type="term" value="P:chromatin remodeling"/>
    <property type="evidence" value="ECO:0007669"/>
    <property type="project" value="UniProtKB-ARBA"/>
</dbReference>
<feature type="non-terminal residue" evidence="2">
    <location>
        <position position="69"/>
    </location>
</feature>
<dbReference type="SUPFAM" id="SSF54160">
    <property type="entry name" value="Chromo domain-like"/>
    <property type="match status" value="1"/>
</dbReference>
<organism evidence="2 3">
    <name type="scientific">Hypholoma sublateritium (strain FD-334 SS-4)</name>
    <dbReference type="NCBI Taxonomy" id="945553"/>
    <lineage>
        <taxon>Eukaryota</taxon>
        <taxon>Fungi</taxon>
        <taxon>Dikarya</taxon>
        <taxon>Basidiomycota</taxon>
        <taxon>Agaricomycotina</taxon>
        <taxon>Agaricomycetes</taxon>
        <taxon>Agaricomycetidae</taxon>
        <taxon>Agaricales</taxon>
        <taxon>Agaricineae</taxon>
        <taxon>Strophariaceae</taxon>
        <taxon>Hypholoma</taxon>
    </lineage>
</organism>
<proteinExistence type="predicted"/>
<dbReference type="InterPro" id="IPR000953">
    <property type="entry name" value="Chromo/chromo_shadow_dom"/>
</dbReference>
<evidence type="ECO:0000313" key="3">
    <source>
        <dbReference type="Proteomes" id="UP000054270"/>
    </source>
</evidence>
<dbReference type="STRING" id="945553.A0A0D2P2C0"/>
<feature type="non-terminal residue" evidence="2">
    <location>
        <position position="1"/>
    </location>
</feature>